<dbReference type="KEGG" id="cchl:FPL14_04015"/>
<protein>
    <submittedName>
        <fullName evidence="3">Uncharacterized protein</fullName>
    </submittedName>
</protein>
<evidence type="ECO:0000256" key="2">
    <source>
        <dbReference type="SAM" id="Phobius"/>
    </source>
</evidence>
<keyword evidence="2" id="KW-0812">Transmembrane</keyword>
<dbReference type="AlphaFoldDB" id="A0A7G5BU24"/>
<keyword evidence="2" id="KW-1133">Transmembrane helix</keyword>
<feature type="region of interest" description="Disordered" evidence="1">
    <location>
        <begin position="36"/>
        <end position="74"/>
    </location>
</feature>
<dbReference type="Proteomes" id="UP000515679">
    <property type="component" value="Chromosome"/>
</dbReference>
<evidence type="ECO:0000313" key="4">
    <source>
        <dbReference type="Proteomes" id="UP000515679"/>
    </source>
</evidence>
<keyword evidence="4" id="KW-1185">Reference proteome</keyword>
<dbReference type="EMBL" id="CP041969">
    <property type="protein sequence ID" value="QMV40458.1"/>
    <property type="molecule type" value="Genomic_DNA"/>
</dbReference>
<gene>
    <name evidence="3" type="ORF">FPL14_04015</name>
</gene>
<sequence length="127" mass="14122">MRRDTFKLLIFAGIVGFAILYGMELSSKGIETVNGPWETVAPSGGGQTAAEEGDWTLPPNHSRDGERQNANAVDTPDYRWEEEEYAIPRNDREPLVDRVSGKTAEVLHDLSRNGIRMVVSIFDKVMG</sequence>
<name>A0A7G5BU24_9BACL</name>
<reference evidence="3 4" key="1">
    <citation type="submission" date="2019-07" db="EMBL/GenBank/DDBJ databases">
        <authorList>
            <person name="Kim J.K."/>
            <person name="Cheong H.-M."/>
            <person name="Choi Y."/>
            <person name="Hwang K.J."/>
            <person name="Lee S."/>
            <person name="Choi C."/>
        </authorList>
    </citation>
    <scope>NUCLEOTIDE SEQUENCE [LARGE SCALE GENOMIC DNA]</scope>
    <source>
        <strain evidence="3 4">KS 22</strain>
    </source>
</reference>
<accession>A0A7G5BU24</accession>
<feature type="transmembrane region" description="Helical" evidence="2">
    <location>
        <begin position="6"/>
        <end position="23"/>
    </location>
</feature>
<evidence type="ECO:0000313" key="3">
    <source>
        <dbReference type="EMBL" id="QMV40458.1"/>
    </source>
</evidence>
<keyword evidence="2" id="KW-0472">Membrane</keyword>
<dbReference type="RefSeq" id="WP_182301809.1">
    <property type="nucleotide sequence ID" value="NZ_CP041969.1"/>
</dbReference>
<organism evidence="3 4">
    <name type="scientific">Cohnella cholangitidis</name>
    <dbReference type="NCBI Taxonomy" id="2598458"/>
    <lineage>
        <taxon>Bacteria</taxon>
        <taxon>Bacillati</taxon>
        <taxon>Bacillota</taxon>
        <taxon>Bacilli</taxon>
        <taxon>Bacillales</taxon>
        <taxon>Paenibacillaceae</taxon>
        <taxon>Cohnella</taxon>
    </lineage>
</organism>
<proteinExistence type="predicted"/>
<evidence type="ECO:0000256" key="1">
    <source>
        <dbReference type="SAM" id="MobiDB-lite"/>
    </source>
</evidence>